<evidence type="ECO:0008006" key="3">
    <source>
        <dbReference type="Google" id="ProtNLM"/>
    </source>
</evidence>
<accession>A0A6P0UCV3</accession>
<proteinExistence type="predicted"/>
<evidence type="ECO:0000313" key="1">
    <source>
        <dbReference type="EMBL" id="NER10422.1"/>
    </source>
</evidence>
<comment type="caution">
    <text evidence="1">The sequence shown here is derived from an EMBL/GenBank/DDBJ whole genome shotgun (WGS) entry which is preliminary data.</text>
</comment>
<gene>
    <name evidence="1" type="ORF">GWK09_07830</name>
</gene>
<dbReference type="AlphaFoldDB" id="A0A6P0UCV3"/>
<sequence length="238" mass="27481">MATDITWFPNSWIRLRINKRIVYFDPAYLRTYFSKYSDKTEFSKWPDPIDGLPNGLEKADFIFITHHHKDHCKKETTNRLANQSTRIFAPKSCLKELGSKFTIIEPKQEIEIEHNIKLSIVHAYNTEHGTSTRKQHKKGQGVGFILTIDGLKFYHLGDTDFLTEMESLEDIDIAFVPMGGKFTMNINEAVETTLSINPKTVIPIHNLGQDFKQFEERLRAKTQKIKCIIPIIGKAIKI</sequence>
<evidence type="ECO:0000313" key="2">
    <source>
        <dbReference type="Proteomes" id="UP000468443"/>
    </source>
</evidence>
<reference evidence="1 2" key="1">
    <citation type="submission" date="2020-01" db="EMBL/GenBank/DDBJ databases">
        <title>Muriicola jejuensis KCTC 22299.</title>
        <authorList>
            <person name="Wang G."/>
        </authorList>
    </citation>
    <scope>NUCLEOTIDE SEQUENCE [LARGE SCALE GENOMIC DNA]</scope>
    <source>
        <strain evidence="1 2">KCTC 22299</strain>
    </source>
</reference>
<organism evidence="1 2">
    <name type="scientific">Muriicola jejuensis</name>
    <dbReference type="NCBI Taxonomy" id="504488"/>
    <lineage>
        <taxon>Bacteria</taxon>
        <taxon>Pseudomonadati</taxon>
        <taxon>Bacteroidota</taxon>
        <taxon>Flavobacteriia</taxon>
        <taxon>Flavobacteriales</taxon>
        <taxon>Flavobacteriaceae</taxon>
        <taxon>Muriicola</taxon>
    </lineage>
</organism>
<dbReference type="InterPro" id="IPR050114">
    <property type="entry name" value="UPF0173_UPF0282_UlaG_hydrolase"/>
</dbReference>
<protein>
    <recommendedName>
        <fullName evidence="3">MBL fold metallo-hydrolase</fullName>
    </recommendedName>
</protein>
<dbReference type="RefSeq" id="WP_163692428.1">
    <property type="nucleotide sequence ID" value="NZ_FXTW01000001.1"/>
</dbReference>
<dbReference type="SUPFAM" id="SSF56281">
    <property type="entry name" value="Metallo-hydrolase/oxidoreductase"/>
    <property type="match status" value="1"/>
</dbReference>
<dbReference type="Pfam" id="PF13483">
    <property type="entry name" value="Lactamase_B_3"/>
    <property type="match status" value="1"/>
</dbReference>
<dbReference type="Proteomes" id="UP000468443">
    <property type="component" value="Unassembled WGS sequence"/>
</dbReference>
<name>A0A6P0UCV3_9FLAO</name>
<dbReference type="PANTHER" id="PTHR43546:SF8">
    <property type="entry name" value="METALLO-BETA-LACTAMASE DOMAIN-CONTAINING PROTEIN"/>
    <property type="match status" value="1"/>
</dbReference>
<dbReference type="PANTHER" id="PTHR43546">
    <property type="entry name" value="UPF0173 METAL-DEPENDENT HYDROLASE MJ1163-RELATED"/>
    <property type="match status" value="1"/>
</dbReference>
<dbReference type="Gene3D" id="3.60.15.10">
    <property type="entry name" value="Ribonuclease Z/Hydroxyacylglutathione hydrolase-like"/>
    <property type="match status" value="1"/>
</dbReference>
<keyword evidence="2" id="KW-1185">Reference proteome</keyword>
<dbReference type="InterPro" id="IPR036866">
    <property type="entry name" value="RibonucZ/Hydroxyglut_hydro"/>
</dbReference>
<dbReference type="EMBL" id="JAABOP010000001">
    <property type="protein sequence ID" value="NER10422.1"/>
    <property type="molecule type" value="Genomic_DNA"/>
</dbReference>